<dbReference type="Proteomes" id="UP000276133">
    <property type="component" value="Unassembled WGS sequence"/>
</dbReference>
<evidence type="ECO:0000256" key="1">
    <source>
        <dbReference type="ARBA" id="ARBA00005857"/>
    </source>
</evidence>
<gene>
    <name evidence="5" type="ORF">BpHYR1_005728</name>
</gene>
<dbReference type="InterPro" id="IPR033891">
    <property type="entry name" value="TTC38"/>
</dbReference>
<dbReference type="InterPro" id="IPR011990">
    <property type="entry name" value="TPR-like_helical_dom_sf"/>
</dbReference>
<accession>A0A3M7S1M4</accession>
<keyword evidence="4" id="KW-0802">TPR repeat</keyword>
<reference evidence="5 6" key="1">
    <citation type="journal article" date="2018" name="Sci. Rep.">
        <title>Genomic signatures of local adaptation to the degree of environmental predictability in rotifers.</title>
        <authorList>
            <person name="Franch-Gras L."/>
            <person name="Hahn C."/>
            <person name="Garcia-Roger E.M."/>
            <person name="Carmona M.J."/>
            <person name="Serra M."/>
            <person name="Gomez A."/>
        </authorList>
    </citation>
    <scope>NUCLEOTIDE SEQUENCE [LARGE SCALE GENOMIC DNA]</scope>
    <source>
        <strain evidence="5">HYR1</strain>
    </source>
</reference>
<dbReference type="CDD" id="cd05804">
    <property type="entry name" value="StaR_like"/>
    <property type="match status" value="1"/>
</dbReference>
<dbReference type="Gene3D" id="1.25.40.10">
    <property type="entry name" value="Tetratricopeptide repeat domain"/>
    <property type="match status" value="1"/>
</dbReference>
<evidence type="ECO:0000256" key="3">
    <source>
        <dbReference type="ARBA" id="ARBA00022737"/>
    </source>
</evidence>
<keyword evidence="3" id="KW-0677">Repeat</keyword>
<proteinExistence type="inferred from homology"/>
<dbReference type="PANTHER" id="PTHR16263:SF4">
    <property type="entry name" value="TETRATRICOPEPTIDE REPEAT PROTEIN 38"/>
    <property type="match status" value="1"/>
</dbReference>
<comment type="caution">
    <text evidence="5">The sequence shown here is derived from an EMBL/GenBank/DDBJ whole genome shotgun (WGS) entry which is preliminary data.</text>
</comment>
<name>A0A3M7S1M4_BRAPC</name>
<evidence type="ECO:0000256" key="2">
    <source>
        <dbReference type="ARBA" id="ARBA00019992"/>
    </source>
</evidence>
<keyword evidence="6" id="KW-1185">Reference proteome</keyword>
<protein>
    <recommendedName>
        <fullName evidence="2">Tetratricopeptide repeat protein 38</fullName>
    </recommendedName>
</protein>
<sequence length="473" mass="54847">MHSNWRDCRAWYDEKLPMNTNSNEASKFYDICLSQLAGYYENHQFGGIVGSLTKMTSADPNFILGQCLKSGIELLGTNATLTSDTYQKSIQDLVAKSEALADQLTLREKLHVRAIQHLAKGDLPESVTVWEDILIDHPTDMMAVRMSAGVYFYLGDSIQMRDSIARILPKWNQRVPLFNYLYGYYAFGLTQTKELEKAGKHAKMGIEMNRQDGWACHAIAHVNEYASSPDKGIEFLLSTQKDWNYCDFIRGHNYWHLCLFYLEKQEYGNVLDILDNNEAFLDPKMSIDMINVSSLLSRLKLDGFNDKEYLRKKFDDLKKKFGDRIDQHGYMYSDFHMALIYSMVGSEQEKEMYTKSMEEFIGNESVGHFIRNLNDKLGRKIVKALFDYGEKNFDKSVDLLYPIRYELKKIGGSNAQRDIFNLILIDSCMRSKFEKHNRMGAGLLFERLAQRDSSPLTNRIADRFFVHDFYNNF</sequence>
<comment type="similarity">
    <text evidence="1">Belongs to the TTC38 family.</text>
</comment>
<organism evidence="5 6">
    <name type="scientific">Brachionus plicatilis</name>
    <name type="common">Marine rotifer</name>
    <name type="synonym">Brachionus muelleri</name>
    <dbReference type="NCBI Taxonomy" id="10195"/>
    <lineage>
        <taxon>Eukaryota</taxon>
        <taxon>Metazoa</taxon>
        <taxon>Spiralia</taxon>
        <taxon>Gnathifera</taxon>
        <taxon>Rotifera</taxon>
        <taxon>Eurotatoria</taxon>
        <taxon>Monogononta</taxon>
        <taxon>Pseudotrocha</taxon>
        <taxon>Ploima</taxon>
        <taxon>Brachionidae</taxon>
        <taxon>Brachionus</taxon>
    </lineage>
</organism>
<evidence type="ECO:0000313" key="6">
    <source>
        <dbReference type="Proteomes" id="UP000276133"/>
    </source>
</evidence>
<dbReference type="AlphaFoldDB" id="A0A3M7S1M4"/>
<dbReference type="EMBL" id="REGN01002174">
    <property type="protein sequence ID" value="RNA29704.1"/>
    <property type="molecule type" value="Genomic_DNA"/>
</dbReference>
<dbReference type="OrthoDB" id="1427555at2759"/>
<evidence type="ECO:0000256" key="4">
    <source>
        <dbReference type="ARBA" id="ARBA00022803"/>
    </source>
</evidence>
<dbReference type="SUPFAM" id="SSF48452">
    <property type="entry name" value="TPR-like"/>
    <property type="match status" value="1"/>
</dbReference>
<dbReference type="PANTHER" id="PTHR16263">
    <property type="entry name" value="TETRATRICOPEPTIDE REPEAT PROTEIN 38"/>
    <property type="match status" value="1"/>
</dbReference>
<evidence type="ECO:0000313" key="5">
    <source>
        <dbReference type="EMBL" id="RNA29704.1"/>
    </source>
</evidence>